<evidence type="ECO:0000259" key="6">
    <source>
        <dbReference type="PROSITE" id="PS51635"/>
    </source>
</evidence>
<feature type="domain" description="PNPLA" evidence="6">
    <location>
        <begin position="172"/>
        <end position="384"/>
    </location>
</feature>
<feature type="active site" description="Proton acceptor" evidence="4">
    <location>
        <position position="369"/>
    </location>
</feature>
<evidence type="ECO:0000256" key="3">
    <source>
        <dbReference type="ARBA" id="ARBA00023098"/>
    </source>
</evidence>
<keyword evidence="8" id="KW-1185">Reference proteome</keyword>
<dbReference type="InterPro" id="IPR016035">
    <property type="entry name" value="Acyl_Trfase/lysoPLipase"/>
</dbReference>
<feature type="short sequence motif" description="GXSXG" evidence="4">
    <location>
        <begin position="208"/>
        <end position="212"/>
    </location>
</feature>
<dbReference type="EMBL" id="JBHPBY010000156">
    <property type="protein sequence ID" value="MFC1851138.1"/>
    <property type="molecule type" value="Genomic_DNA"/>
</dbReference>
<keyword evidence="3 4" id="KW-0443">Lipid metabolism</keyword>
<evidence type="ECO:0000313" key="8">
    <source>
        <dbReference type="Proteomes" id="UP001594351"/>
    </source>
</evidence>
<dbReference type="Proteomes" id="UP001594351">
    <property type="component" value="Unassembled WGS sequence"/>
</dbReference>
<dbReference type="InterPro" id="IPR002641">
    <property type="entry name" value="PNPLA_dom"/>
</dbReference>
<evidence type="ECO:0000256" key="5">
    <source>
        <dbReference type="SAM" id="MobiDB-lite"/>
    </source>
</evidence>
<evidence type="ECO:0000313" key="7">
    <source>
        <dbReference type="EMBL" id="MFC1851138.1"/>
    </source>
</evidence>
<feature type="short sequence motif" description="DGA/G" evidence="4">
    <location>
        <begin position="369"/>
        <end position="371"/>
    </location>
</feature>
<dbReference type="InterPro" id="IPR050301">
    <property type="entry name" value="NTE"/>
</dbReference>
<name>A0ABV6YY55_UNCC1</name>
<comment type="caution">
    <text evidence="7">The sequence shown here is derived from an EMBL/GenBank/DDBJ whole genome shotgun (WGS) entry which is preliminary data.</text>
</comment>
<gene>
    <name evidence="7" type="ORF">ACFL27_13165</name>
</gene>
<keyword evidence="1 4" id="KW-0378">Hydrolase</keyword>
<proteinExistence type="predicted"/>
<dbReference type="PANTHER" id="PTHR14226">
    <property type="entry name" value="NEUROPATHY TARGET ESTERASE/SWISS CHEESE D.MELANOGASTER"/>
    <property type="match status" value="1"/>
</dbReference>
<feature type="region of interest" description="Disordered" evidence="5">
    <location>
        <begin position="527"/>
        <end position="553"/>
    </location>
</feature>
<accession>A0ABV6YY55</accession>
<dbReference type="Gene3D" id="3.40.1090.10">
    <property type="entry name" value="Cytosolic phospholipase A2 catalytic domain"/>
    <property type="match status" value="2"/>
</dbReference>
<reference evidence="7 8" key="1">
    <citation type="submission" date="2024-09" db="EMBL/GenBank/DDBJ databases">
        <title>Laminarin stimulates single cell rates of sulfate reduction while oxygen inhibits transcriptomic activity in coastal marine sediment.</title>
        <authorList>
            <person name="Lindsay M."/>
            <person name="Orcutt B."/>
            <person name="Emerson D."/>
            <person name="Stepanauskas R."/>
            <person name="D'Angelo T."/>
        </authorList>
    </citation>
    <scope>NUCLEOTIDE SEQUENCE [LARGE SCALE GENOMIC DNA]</scope>
    <source>
        <strain evidence="7">SAG AM-311-K15</strain>
    </source>
</reference>
<keyword evidence="2 4" id="KW-0442">Lipid degradation</keyword>
<dbReference type="SUPFAM" id="SSF52151">
    <property type="entry name" value="FabD/lysophospholipase-like"/>
    <property type="match status" value="1"/>
</dbReference>
<evidence type="ECO:0000256" key="2">
    <source>
        <dbReference type="ARBA" id="ARBA00022963"/>
    </source>
</evidence>
<dbReference type="Pfam" id="PF01734">
    <property type="entry name" value="Patatin"/>
    <property type="match status" value="1"/>
</dbReference>
<protein>
    <submittedName>
        <fullName evidence="7">Patatin-like phospholipase family protein</fullName>
    </submittedName>
</protein>
<dbReference type="PANTHER" id="PTHR14226:SF57">
    <property type="entry name" value="BLR7027 PROTEIN"/>
    <property type="match status" value="1"/>
</dbReference>
<dbReference type="PROSITE" id="PS51635">
    <property type="entry name" value="PNPLA"/>
    <property type="match status" value="1"/>
</dbReference>
<feature type="active site" description="Nucleophile" evidence="4">
    <location>
        <position position="210"/>
    </location>
</feature>
<organism evidence="7 8">
    <name type="scientific">candidate division CSSED10-310 bacterium</name>
    <dbReference type="NCBI Taxonomy" id="2855610"/>
    <lineage>
        <taxon>Bacteria</taxon>
        <taxon>Bacteria division CSSED10-310</taxon>
    </lineage>
</organism>
<evidence type="ECO:0000256" key="1">
    <source>
        <dbReference type="ARBA" id="ARBA00022801"/>
    </source>
</evidence>
<comment type="caution">
    <text evidence="4">Lacks conserved residue(s) required for the propagation of feature annotation.</text>
</comment>
<sequence>MERILFFINAISIEDIIQAIKKDSSLEVSEQRSREILIRRRDLRAGEPAREYLFSFSKSMSETLLKLRKKYFNLVVVDERSAQADASESDFNDLLIPLLYKIEQEPNIDKRYSLSRIIILLDQNPYLPEKTFELGRLQIGSYVTQPFVQSRLLHRIDELLHQKRGTGKKALCIAGGGLEGLLYELGVLRALNSLFKNCRVTDFDIFCGISSGAFISAILANGIQPEEFIKAFEGKTENFDAITAQTIYDLNFSGYVSRWLSFWKNMSKFPNSSVSLFSSIIKSFPNGICKGEKLREFLRKQLNKSNYSDDFRKLNKELYIGATNMDSFEHVVFGDEGWRDLPISTAVRASSAMEPIYSPAKIGHNYYIDGAFTRTTNFELAVRKGANLVIIIDPLVPIKTEQSGYVMNKGGIFSTIQGVKGLVASRFDRGYSFAKKQYPHVDFYVFKPRGEDMRLMSGSPMKYKIRLGIVKLAFEDTIKRITDDFDIFYKGFMKHGIEITKQVVSDEEVKLRSGDINTIKAILENSTEYRNHQSTNKRSPEESMQSFYLGSME</sequence>
<evidence type="ECO:0000256" key="4">
    <source>
        <dbReference type="PROSITE-ProRule" id="PRU01161"/>
    </source>
</evidence>